<feature type="domain" description="Hedgehog/Intein (Hint)" evidence="1">
    <location>
        <begin position="23"/>
        <end position="152"/>
    </location>
</feature>
<gene>
    <name evidence="2" type="ORF">SAMN04488004_106107</name>
</gene>
<evidence type="ECO:0000313" key="2">
    <source>
        <dbReference type="EMBL" id="SFL02149.1"/>
    </source>
</evidence>
<organism evidence="2 3">
    <name type="scientific">Loktanella salsilacus</name>
    <dbReference type="NCBI Taxonomy" id="195913"/>
    <lineage>
        <taxon>Bacteria</taxon>
        <taxon>Pseudomonadati</taxon>
        <taxon>Pseudomonadota</taxon>
        <taxon>Alphaproteobacteria</taxon>
        <taxon>Rhodobacterales</taxon>
        <taxon>Roseobacteraceae</taxon>
        <taxon>Loktanella</taxon>
    </lineage>
</organism>
<proteinExistence type="predicted"/>
<dbReference type="AlphaFoldDB" id="A0A1I4EAD6"/>
<protein>
    <submittedName>
        <fullName evidence="2">Hint domain-containing protein</fullName>
    </submittedName>
</protein>
<accession>A0A1I4EAD6</accession>
<evidence type="ECO:0000313" key="3">
    <source>
        <dbReference type="Proteomes" id="UP000199550"/>
    </source>
</evidence>
<dbReference type="EMBL" id="FOTF01000006">
    <property type="protein sequence ID" value="SFL02149.1"/>
    <property type="molecule type" value="Genomic_DNA"/>
</dbReference>
<dbReference type="RefSeq" id="WP_090187488.1">
    <property type="nucleotide sequence ID" value="NZ_FOTF01000006.1"/>
</dbReference>
<sequence length="155" mass="16717">MQTGTMTRDTVAKAAVTLTSGICAETTILTLNGEMCVEDLTSGTRIITRDSGMAVLRSITSETLRVAPIRIKAGSLGHTRPDRDMLVAPGTQIHIRDWRAEALFGSPAAMVEAQRLVDGEFLAVQDACEMTVYTLTFDRQHIVYADGIEMASAAV</sequence>
<dbReference type="InterPro" id="IPR036844">
    <property type="entry name" value="Hint_dom_sf"/>
</dbReference>
<dbReference type="Proteomes" id="UP000199550">
    <property type="component" value="Unassembled WGS sequence"/>
</dbReference>
<dbReference type="Pfam" id="PF13403">
    <property type="entry name" value="Hint_2"/>
    <property type="match status" value="1"/>
</dbReference>
<evidence type="ECO:0000259" key="1">
    <source>
        <dbReference type="Pfam" id="PF13403"/>
    </source>
</evidence>
<reference evidence="2 3" key="1">
    <citation type="submission" date="2016-10" db="EMBL/GenBank/DDBJ databases">
        <authorList>
            <person name="de Groot N.N."/>
        </authorList>
    </citation>
    <scope>NUCLEOTIDE SEQUENCE [LARGE SCALE GENOMIC DNA]</scope>
    <source>
        <strain evidence="2 3">DSM 16199</strain>
    </source>
</reference>
<name>A0A1I4EAD6_9RHOB</name>
<dbReference type="InterPro" id="IPR028992">
    <property type="entry name" value="Hedgehog/Intein_dom"/>
</dbReference>
<keyword evidence="3" id="KW-1185">Reference proteome</keyword>
<dbReference type="OrthoDB" id="7873527at2"/>
<dbReference type="SUPFAM" id="SSF51294">
    <property type="entry name" value="Hedgehog/intein (Hint) domain"/>
    <property type="match status" value="1"/>
</dbReference>
<dbReference type="STRING" id="195913.SAMN04488004_106107"/>